<keyword evidence="7" id="KW-0325">Glycoprotein</keyword>
<keyword evidence="5" id="KW-0472">Membrane</keyword>
<keyword evidence="6" id="KW-1015">Disulfide bond</keyword>
<dbReference type="Pfam" id="PF07983">
    <property type="entry name" value="X8"/>
    <property type="match status" value="1"/>
</dbReference>
<organism evidence="11 12">
    <name type="scientific">Nyssa sinensis</name>
    <dbReference type="NCBI Taxonomy" id="561372"/>
    <lineage>
        <taxon>Eukaryota</taxon>
        <taxon>Viridiplantae</taxon>
        <taxon>Streptophyta</taxon>
        <taxon>Embryophyta</taxon>
        <taxon>Tracheophyta</taxon>
        <taxon>Spermatophyta</taxon>
        <taxon>Magnoliopsida</taxon>
        <taxon>eudicotyledons</taxon>
        <taxon>Gunneridae</taxon>
        <taxon>Pentapetalae</taxon>
        <taxon>asterids</taxon>
        <taxon>Cornales</taxon>
        <taxon>Nyssaceae</taxon>
        <taxon>Nyssa</taxon>
    </lineage>
</organism>
<evidence type="ECO:0000256" key="4">
    <source>
        <dbReference type="ARBA" id="ARBA00022729"/>
    </source>
</evidence>
<keyword evidence="12" id="KW-1185">Reference proteome</keyword>
<accession>A0A5J5A933</accession>
<evidence type="ECO:0000256" key="8">
    <source>
        <dbReference type="ARBA" id="ARBA00023288"/>
    </source>
</evidence>
<dbReference type="EMBL" id="CM018046">
    <property type="protein sequence ID" value="KAA8526316.1"/>
    <property type="molecule type" value="Genomic_DNA"/>
</dbReference>
<protein>
    <recommendedName>
        <fullName evidence="10">X8 domain-containing protein</fullName>
    </recommendedName>
</protein>
<dbReference type="PANTHER" id="PTHR31044:SF33">
    <property type="entry name" value="PLASMODESMATA CALLOSE-BINDING PROTEIN 5"/>
    <property type="match status" value="1"/>
</dbReference>
<feature type="domain" description="X8" evidence="10">
    <location>
        <begin position="58"/>
        <end position="143"/>
    </location>
</feature>
<feature type="signal peptide" evidence="9">
    <location>
        <begin position="1"/>
        <end position="20"/>
    </location>
</feature>
<keyword evidence="4 9" id="KW-0732">Signal</keyword>
<dbReference type="PANTHER" id="PTHR31044">
    <property type="entry name" value="BETA-1,3 GLUCANASE"/>
    <property type="match status" value="1"/>
</dbReference>
<dbReference type="InterPro" id="IPR012946">
    <property type="entry name" value="X8"/>
</dbReference>
<dbReference type="InterPro" id="IPR044788">
    <property type="entry name" value="X8_dom_prot"/>
</dbReference>
<proteinExistence type="predicted"/>
<evidence type="ECO:0000259" key="10">
    <source>
        <dbReference type="SMART" id="SM00768"/>
    </source>
</evidence>
<evidence type="ECO:0000256" key="2">
    <source>
        <dbReference type="ARBA" id="ARBA00022475"/>
    </source>
</evidence>
<sequence>MALIFSFSLIFSLIFTATLPFHSFSHPSSYLHAHHHQRHITIRQSTSAQSGGVVTVELWCVAKNNAETSALQSALDWACGPGSSDCGPIQQGGPCYDPNDILRTASYAFNDYFLKHGLTEDSCNFDNTAALTSLNPSHGNCKFPSSFTANNGSFTASSTTVGLGPASADLSGSDCIRVKWDLALIGIHLFYAITLSFLRQ</sequence>
<gene>
    <name evidence="11" type="ORF">F0562_008481</name>
</gene>
<dbReference type="SMART" id="SM00768">
    <property type="entry name" value="X8"/>
    <property type="match status" value="1"/>
</dbReference>
<evidence type="ECO:0000313" key="11">
    <source>
        <dbReference type="EMBL" id="KAA8526316.1"/>
    </source>
</evidence>
<dbReference type="GO" id="GO:0098552">
    <property type="term" value="C:side of membrane"/>
    <property type="evidence" value="ECO:0007669"/>
    <property type="project" value="UniProtKB-KW"/>
</dbReference>
<evidence type="ECO:0000256" key="7">
    <source>
        <dbReference type="ARBA" id="ARBA00023180"/>
    </source>
</evidence>
<keyword evidence="3" id="KW-0336">GPI-anchor</keyword>
<dbReference type="GO" id="GO:0009506">
    <property type="term" value="C:plasmodesma"/>
    <property type="evidence" value="ECO:0007669"/>
    <property type="project" value="UniProtKB-ARBA"/>
</dbReference>
<keyword evidence="8" id="KW-0449">Lipoprotein</keyword>
<dbReference type="Proteomes" id="UP000325577">
    <property type="component" value="Linkage Group LG3"/>
</dbReference>
<dbReference type="FunFam" id="1.20.58.1040:FF:000001">
    <property type="entry name" value="Glucan endo-1,3-beta-glucosidase 4"/>
    <property type="match status" value="1"/>
</dbReference>
<dbReference type="GO" id="GO:0005886">
    <property type="term" value="C:plasma membrane"/>
    <property type="evidence" value="ECO:0007669"/>
    <property type="project" value="UniProtKB-SubCell"/>
</dbReference>
<evidence type="ECO:0000313" key="12">
    <source>
        <dbReference type="Proteomes" id="UP000325577"/>
    </source>
</evidence>
<name>A0A5J5A933_9ASTE</name>
<evidence type="ECO:0000256" key="3">
    <source>
        <dbReference type="ARBA" id="ARBA00022622"/>
    </source>
</evidence>
<dbReference type="OrthoDB" id="1919050at2759"/>
<dbReference type="Gene3D" id="1.20.58.1040">
    <property type="match status" value="1"/>
</dbReference>
<reference evidence="11 12" key="1">
    <citation type="submission" date="2019-09" db="EMBL/GenBank/DDBJ databases">
        <title>A chromosome-level genome assembly of the Chinese tupelo Nyssa sinensis.</title>
        <authorList>
            <person name="Yang X."/>
            <person name="Kang M."/>
            <person name="Yang Y."/>
            <person name="Xiong H."/>
            <person name="Wang M."/>
            <person name="Zhang Z."/>
            <person name="Wang Z."/>
            <person name="Wu H."/>
            <person name="Ma T."/>
            <person name="Liu J."/>
            <person name="Xi Z."/>
        </authorList>
    </citation>
    <scope>NUCLEOTIDE SEQUENCE [LARGE SCALE GENOMIC DNA]</scope>
    <source>
        <strain evidence="11">J267</strain>
        <tissue evidence="11">Leaf</tissue>
    </source>
</reference>
<evidence type="ECO:0000256" key="5">
    <source>
        <dbReference type="ARBA" id="ARBA00023136"/>
    </source>
</evidence>
<dbReference type="AlphaFoldDB" id="A0A5J5A933"/>
<comment type="subcellular location">
    <subcellularLocation>
        <location evidence="1">Cell membrane</location>
        <topology evidence="1">Lipid-anchor</topology>
        <topology evidence="1">GPI-anchor</topology>
    </subcellularLocation>
</comment>
<evidence type="ECO:0000256" key="6">
    <source>
        <dbReference type="ARBA" id="ARBA00023157"/>
    </source>
</evidence>
<feature type="chain" id="PRO_5023833448" description="X8 domain-containing protein" evidence="9">
    <location>
        <begin position="21"/>
        <end position="200"/>
    </location>
</feature>
<evidence type="ECO:0000256" key="9">
    <source>
        <dbReference type="SAM" id="SignalP"/>
    </source>
</evidence>
<evidence type="ECO:0000256" key="1">
    <source>
        <dbReference type="ARBA" id="ARBA00004609"/>
    </source>
</evidence>
<keyword evidence="2" id="KW-1003">Cell membrane</keyword>